<dbReference type="OrthoDB" id="10567559at2759"/>
<gene>
    <name evidence="3" type="ORF">Fcan01_09543</name>
</gene>
<name>A0A226EF37_FOLCA</name>
<evidence type="ECO:0000256" key="1">
    <source>
        <dbReference type="SAM" id="MobiDB-lite"/>
    </source>
</evidence>
<sequence length="218" mass="23518">MCCIFCVSFRGAAYFGTTAQILLGLAIVIKYGTYLPDVQWRDFQSIGSGPVAILFTYGILIFAFGCFIFRGIERESLRLLKVAVGGLTILQCLVLVTHLVLLSLTFDNLQEDDRITQVSALALNLVVTFVLLTTHFLYMIRIARRDWAVLRERGSCSGSGSSVPLSSSATLTLKGCGISGGGGGGGRSSVGSSTSSTTMGFRTPPQRYVDGQWENLHV</sequence>
<evidence type="ECO:0000313" key="4">
    <source>
        <dbReference type="Proteomes" id="UP000198287"/>
    </source>
</evidence>
<organism evidence="3 4">
    <name type="scientific">Folsomia candida</name>
    <name type="common">Springtail</name>
    <dbReference type="NCBI Taxonomy" id="158441"/>
    <lineage>
        <taxon>Eukaryota</taxon>
        <taxon>Metazoa</taxon>
        <taxon>Ecdysozoa</taxon>
        <taxon>Arthropoda</taxon>
        <taxon>Hexapoda</taxon>
        <taxon>Collembola</taxon>
        <taxon>Entomobryomorpha</taxon>
        <taxon>Isotomoidea</taxon>
        <taxon>Isotomidae</taxon>
        <taxon>Proisotominae</taxon>
        <taxon>Folsomia</taxon>
    </lineage>
</organism>
<evidence type="ECO:0000313" key="3">
    <source>
        <dbReference type="EMBL" id="OXA55697.1"/>
    </source>
</evidence>
<comment type="caution">
    <text evidence="3">The sequence shown here is derived from an EMBL/GenBank/DDBJ whole genome shotgun (WGS) entry which is preliminary data.</text>
</comment>
<keyword evidence="2" id="KW-0472">Membrane</keyword>
<keyword evidence="2" id="KW-0812">Transmembrane</keyword>
<evidence type="ECO:0000256" key="2">
    <source>
        <dbReference type="SAM" id="Phobius"/>
    </source>
</evidence>
<feature type="compositionally biased region" description="Low complexity" evidence="1">
    <location>
        <begin position="189"/>
        <end position="200"/>
    </location>
</feature>
<dbReference type="AlphaFoldDB" id="A0A226EF37"/>
<keyword evidence="2" id="KW-1133">Transmembrane helix</keyword>
<dbReference type="EMBL" id="LNIX01000004">
    <property type="protein sequence ID" value="OXA55697.1"/>
    <property type="molecule type" value="Genomic_DNA"/>
</dbReference>
<keyword evidence="4" id="KW-1185">Reference proteome</keyword>
<protein>
    <submittedName>
        <fullName evidence="3">Uncharacterized protein</fullName>
    </submittedName>
</protein>
<feature type="transmembrane region" description="Helical" evidence="2">
    <location>
        <begin position="118"/>
        <end position="138"/>
    </location>
</feature>
<accession>A0A226EF37</accession>
<dbReference type="OMA" id="YMIRIAR"/>
<feature type="transmembrane region" description="Helical" evidence="2">
    <location>
        <begin position="51"/>
        <end position="70"/>
    </location>
</feature>
<reference evidence="3 4" key="1">
    <citation type="submission" date="2015-12" db="EMBL/GenBank/DDBJ databases">
        <title>The genome of Folsomia candida.</title>
        <authorList>
            <person name="Faddeeva A."/>
            <person name="Derks M.F."/>
            <person name="Anvar Y."/>
            <person name="Smit S."/>
            <person name="Van Straalen N."/>
            <person name="Roelofs D."/>
        </authorList>
    </citation>
    <scope>NUCLEOTIDE SEQUENCE [LARGE SCALE GENOMIC DNA]</scope>
    <source>
        <strain evidence="3 4">VU population</strain>
        <tissue evidence="3">Whole body</tissue>
    </source>
</reference>
<feature type="region of interest" description="Disordered" evidence="1">
    <location>
        <begin position="181"/>
        <end position="207"/>
    </location>
</feature>
<dbReference type="Proteomes" id="UP000198287">
    <property type="component" value="Unassembled WGS sequence"/>
</dbReference>
<feature type="transmembrane region" description="Helical" evidence="2">
    <location>
        <begin position="12"/>
        <end position="31"/>
    </location>
</feature>
<proteinExistence type="predicted"/>
<feature type="transmembrane region" description="Helical" evidence="2">
    <location>
        <begin position="82"/>
        <end position="106"/>
    </location>
</feature>